<dbReference type="NCBIfam" id="NF041255">
    <property type="entry name" value="mycofact_MftM"/>
    <property type="match status" value="1"/>
</dbReference>
<keyword evidence="3" id="KW-1185">Reference proteome</keyword>
<evidence type="ECO:0000313" key="2">
    <source>
        <dbReference type="EMBL" id="NYG37610.1"/>
    </source>
</evidence>
<sequence length="307" mass="32928">MSVGAIEALAPARGGCYRDGVITVRPRSPVAPRRPGGLRTAHFDLLREDGELVLEHALTLAGVDDDLAGLLSEELFEPGWLRGADLFERVFTGVVLTCDDDPVTAWAAFYENTLRAVDRAAPGDADLPAPPEGGAGHGTVAGYAPVYRRVAALVRGRSVLELGSCFGFLALRLADRHEVIASDVSSGTMDLLQVMSGRMGLPLDTLVCDAAHVPRADRSVDTVLAVHLLEHLEPEHAGRVIGTACRLARQRVVVAVPLEERPSEQYGHLWAVTLDALQRWADGAAGWCGEVSEDHGGWLVLDRVERG</sequence>
<dbReference type="InterPro" id="IPR029063">
    <property type="entry name" value="SAM-dependent_MTases_sf"/>
</dbReference>
<gene>
    <name evidence="2" type="ORF">BJY28_002079</name>
</gene>
<dbReference type="InterPro" id="IPR041698">
    <property type="entry name" value="Methyltransf_25"/>
</dbReference>
<feature type="domain" description="Methyltransferase" evidence="1">
    <location>
        <begin position="159"/>
        <end position="249"/>
    </location>
</feature>
<comment type="caution">
    <text evidence="2">The sequence shown here is derived from an EMBL/GenBank/DDBJ whole genome shotgun (WGS) entry which is preliminary data.</text>
</comment>
<dbReference type="RefSeq" id="WP_179462950.1">
    <property type="nucleotide sequence ID" value="NZ_JACBZX010000001.1"/>
</dbReference>
<reference evidence="2 3" key="1">
    <citation type="submission" date="2020-07" db="EMBL/GenBank/DDBJ databases">
        <title>Sequencing the genomes of 1000 actinobacteria strains.</title>
        <authorList>
            <person name="Klenk H.-P."/>
        </authorList>
    </citation>
    <scope>NUCLEOTIDE SEQUENCE [LARGE SCALE GENOMIC DNA]</scope>
    <source>
        <strain evidence="2 3">DSM 24723</strain>
    </source>
</reference>
<dbReference type="Gene3D" id="3.40.50.150">
    <property type="entry name" value="Vaccinia Virus protein VP39"/>
    <property type="match status" value="1"/>
</dbReference>
<proteinExistence type="predicted"/>
<evidence type="ECO:0000313" key="3">
    <source>
        <dbReference type="Proteomes" id="UP000592181"/>
    </source>
</evidence>
<dbReference type="AlphaFoldDB" id="A0A852X802"/>
<accession>A0A852X802</accession>
<organism evidence="2 3">
    <name type="scientific">Janibacter alkaliphilus</name>
    <dbReference type="NCBI Taxonomy" id="1069963"/>
    <lineage>
        <taxon>Bacteria</taxon>
        <taxon>Bacillati</taxon>
        <taxon>Actinomycetota</taxon>
        <taxon>Actinomycetes</taxon>
        <taxon>Micrococcales</taxon>
        <taxon>Intrasporangiaceae</taxon>
        <taxon>Janibacter</taxon>
    </lineage>
</organism>
<dbReference type="GO" id="GO:0032259">
    <property type="term" value="P:methylation"/>
    <property type="evidence" value="ECO:0007669"/>
    <property type="project" value="UniProtKB-KW"/>
</dbReference>
<dbReference type="SUPFAM" id="SSF53335">
    <property type="entry name" value="S-adenosyl-L-methionine-dependent methyltransferases"/>
    <property type="match status" value="1"/>
</dbReference>
<keyword evidence="2" id="KW-0808">Transferase</keyword>
<dbReference type="Proteomes" id="UP000592181">
    <property type="component" value="Unassembled WGS sequence"/>
</dbReference>
<dbReference type="GO" id="GO:0008168">
    <property type="term" value="F:methyltransferase activity"/>
    <property type="evidence" value="ECO:0007669"/>
    <property type="project" value="UniProtKB-KW"/>
</dbReference>
<evidence type="ECO:0000259" key="1">
    <source>
        <dbReference type="Pfam" id="PF13649"/>
    </source>
</evidence>
<protein>
    <submittedName>
        <fullName evidence="2">SAM-dependent methyltransferase</fullName>
    </submittedName>
</protein>
<name>A0A852X802_9MICO</name>
<dbReference type="EMBL" id="JACBZX010000001">
    <property type="protein sequence ID" value="NYG37610.1"/>
    <property type="molecule type" value="Genomic_DNA"/>
</dbReference>
<dbReference type="Pfam" id="PF13649">
    <property type="entry name" value="Methyltransf_25"/>
    <property type="match status" value="1"/>
</dbReference>
<keyword evidence="2" id="KW-0489">Methyltransferase</keyword>